<dbReference type="SUPFAM" id="SSF52210">
    <property type="entry name" value="Succinyl-CoA synthetase domains"/>
    <property type="match status" value="2"/>
</dbReference>
<dbReference type="Pfam" id="PF13380">
    <property type="entry name" value="CoA_binding_2"/>
    <property type="match status" value="1"/>
</dbReference>
<accession>A0A1V0A6Z0</accession>
<dbReference type="SUPFAM" id="SSF56059">
    <property type="entry name" value="Glutathione synthetase ATP-binding domain-like"/>
    <property type="match status" value="1"/>
</dbReference>
<dbReference type="AlphaFoldDB" id="A0A1V0A6Z0"/>
<dbReference type="STRING" id="1909395.BKM31_34670"/>
<protein>
    <submittedName>
        <fullName evidence="2">CoA-binding protein</fullName>
    </submittedName>
</protein>
<reference evidence="3" key="1">
    <citation type="journal article" date="2017" name="Med. Chem. Commun.">
        <title>Nonomuraea sp. ATCC 55076 harbours the largest actinomycete chromosome to date and the kistamicin biosynthetic gene cluster.</title>
        <authorList>
            <person name="Nazari B."/>
            <person name="Forneris C.C."/>
            <person name="Gibson M.I."/>
            <person name="Moon K."/>
            <person name="Schramma K.R."/>
            <person name="Seyedsayamdost M.R."/>
        </authorList>
    </citation>
    <scope>NUCLEOTIDE SEQUENCE [LARGE SCALE GENOMIC DNA]</scope>
    <source>
        <strain evidence="3">ATCC 55076</strain>
    </source>
</reference>
<dbReference type="EMBL" id="CP017717">
    <property type="protein sequence ID" value="AQZ65922.1"/>
    <property type="molecule type" value="Genomic_DNA"/>
</dbReference>
<feature type="domain" description="CoA-binding" evidence="1">
    <location>
        <begin position="229"/>
        <end position="318"/>
    </location>
</feature>
<dbReference type="PANTHER" id="PTHR42793">
    <property type="entry name" value="COA BINDING DOMAIN CONTAINING PROTEIN"/>
    <property type="match status" value="1"/>
</dbReference>
<evidence type="ECO:0000313" key="2">
    <source>
        <dbReference type="EMBL" id="AQZ65922.1"/>
    </source>
</evidence>
<dbReference type="RefSeq" id="WP_080042194.1">
    <property type="nucleotide sequence ID" value="NZ_CP017717.1"/>
</dbReference>
<keyword evidence="3" id="KW-1185">Reference proteome</keyword>
<dbReference type="InterPro" id="IPR036291">
    <property type="entry name" value="NAD(P)-bd_dom_sf"/>
</dbReference>
<evidence type="ECO:0000259" key="1">
    <source>
        <dbReference type="SMART" id="SM00881"/>
    </source>
</evidence>
<dbReference type="InterPro" id="IPR016102">
    <property type="entry name" value="Succinyl-CoA_synth-like"/>
</dbReference>
<dbReference type="Gene3D" id="3.40.50.720">
    <property type="entry name" value="NAD(P)-binding Rossmann-like Domain"/>
    <property type="match status" value="1"/>
</dbReference>
<name>A0A1V0A6Z0_9ACTN</name>
<dbReference type="Pfam" id="PF13607">
    <property type="entry name" value="Succ_CoA_lig"/>
    <property type="match status" value="1"/>
</dbReference>
<sequence>MTAGPYEHEVKALLAQAGVPVPRGVVVRGDDFGAARELAGPLVLKAFGPGLTHKSEAGAVVLGLAYEELPDAAARMRARLEPAGFLVEEQAEAGVELIVGLVRDPAFGPVLLAGLGGVWTEALRDTALLLCPITERDARRALASLRGAPLLDGWRGGPPVDVDAVVKLLMAVGGAGGLWERLELGEFELNPVIAGPSGVIAVDARHLPADRTTSSPTRPVERAGGFLRLFEPKAVAVVGASTSRPNFGNMFLGFYRDAGVPLVAVHPTATEVAGVPAVPSLAHADVDYALVAVPAERCAEVVRQARAVPFTQVMSGGFGEAGRPDLEAELAAAARAAGTRLLGPNCMGVYCPKGRQTFVGGGLGPPGTVALISQSGGLAGEVIKVGERRGLAFSRVVTVGNAADVTPAELLRWLARDDETRAVGLYLEDPRDGRELYEALRDLGKPVVLLVGGRSGQGQRAAASHTGGMVSDRRIWEAVAEQTGATLVSGQDDLIGVLAYFHTHGSRGPGGEQVLVVGPSGGASVLAADAFDRAGVRLDPLPAGRLDALRALGVVAAGNPLEVPVGPLGRAGLVADVIDVLAGPHQDVVTGPHGGVAAGPYRDVVAHVNVQAFFTYGTAPEPLYAYARALADAQAARPSLRITLVTRNGECAPAGVVDEVDRIAAAAGIPVYRTMEAAAVAVAAGGRYGAA</sequence>
<dbReference type="InterPro" id="IPR032875">
    <property type="entry name" value="Succ_CoA_lig_flav_dom"/>
</dbReference>
<dbReference type="Gene3D" id="3.30.1490.20">
    <property type="entry name" value="ATP-grasp fold, A domain"/>
    <property type="match status" value="1"/>
</dbReference>
<dbReference type="PANTHER" id="PTHR42793:SF1">
    <property type="entry name" value="PEPTIDYL-LYSINE N-ACETYLTRANSFERASE PATZ"/>
    <property type="match status" value="1"/>
</dbReference>
<dbReference type="Proteomes" id="UP000190797">
    <property type="component" value="Chromosome"/>
</dbReference>
<dbReference type="OrthoDB" id="190266at2"/>
<dbReference type="SUPFAM" id="SSF51735">
    <property type="entry name" value="NAD(P)-binding Rossmann-fold domains"/>
    <property type="match status" value="1"/>
</dbReference>
<proteinExistence type="predicted"/>
<dbReference type="Gene3D" id="3.40.50.261">
    <property type="entry name" value="Succinyl-CoA synthetase domains"/>
    <property type="match status" value="2"/>
</dbReference>
<dbReference type="InterPro" id="IPR013815">
    <property type="entry name" value="ATP_grasp_subdomain_1"/>
</dbReference>
<organism evidence="2 3">
    <name type="scientific">[Actinomadura] parvosata subsp. kistnae</name>
    <dbReference type="NCBI Taxonomy" id="1909395"/>
    <lineage>
        <taxon>Bacteria</taxon>
        <taxon>Bacillati</taxon>
        <taxon>Actinomycetota</taxon>
        <taxon>Actinomycetes</taxon>
        <taxon>Streptosporangiales</taxon>
        <taxon>Streptosporangiaceae</taxon>
        <taxon>Nonomuraea</taxon>
    </lineage>
</organism>
<dbReference type="Pfam" id="PF13549">
    <property type="entry name" value="ATP-grasp_5"/>
    <property type="match status" value="1"/>
</dbReference>
<evidence type="ECO:0000313" key="3">
    <source>
        <dbReference type="Proteomes" id="UP000190797"/>
    </source>
</evidence>
<gene>
    <name evidence="2" type="ORF">BKM31_34670</name>
</gene>
<dbReference type="KEGG" id="noa:BKM31_34670"/>
<dbReference type="SMART" id="SM00881">
    <property type="entry name" value="CoA_binding"/>
    <property type="match status" value="1"/>
</dbReference>
<dbReference type="Gene3D" id="3.30.470.20">
    <property type="entry name" value="ATP-grasp fold, B domain"/>
    <property type="match status" value="1"/>
</dbReference>
<dbReference type="InterPro" id="IPR003781">
    <property type="entry name" value="CoA-bd"/>
</dbReference>
<dbReference type="GO" id="GO:0005524">
    <property type="term" value="F:ATP binding"/>
    <property type="evidence" value="ECO:0007669"/>
    <property type="project" value="InterPro"/>
</dbReference>